<dbReference type="Gene3D" id="3.30.470.20">
    <property type="entry name" value="ATP-grasp fold, B domain"/>
    <property type="match status" value="1"/>
</dbReference>
<dbReference type="PROSITE" id="PS50975">
    <property type="entry name" value="ATP_GRASP"/>
    <property type="match status" value="1"/>
</dbReference>
<name>A0A1N6RYW2_9BACI</name>
<dbReference type="Pfam" id="PF02655">
    <property type="entry name" value="ATP-grasp_3"/>
    <property type="match status" value="1"/>
</dbReference>
<dbReference type="GO" id="GO:0016874">
    <property type="term" value="F:ligase activity"/>
    <property type="evidence" value="ECO:0007669"/>
    <property type="project" value="UniProtKB-KW"/>
</dbReference>
<gene>
    <name evidence="6" type="ORF">B1B05_05200</name>
    <name evidence="7" type="ORF">SAMN05443094_102256</name>
</gene>
<dbReference type="GO" id="GO:0005524">
    <property type="term" value="F:ATP binding"/>
    <property type="evidence" value="ECO:0007669"/>
    <property type="project" value="UniProtKB-UniRule"/>
</dbReference>
<protein>
    <submittedName>
        <fullName evidence="7">Biotin carboxylase</fullName>
    </submittedName>
</protein>
<dbReference type="InterPro" id="IPR052032">
    <property type="entry name" value="ATP-dep_AA_Ligase"/>
</dbReference>
<dbReference type="PANTHER" id="PTHR43585:SF2">
    <property type="entry name" value="ATP-GRASP ENZYME FSQD"/>
    <property type="match status" value="1"/>
</dbReference>
<dbReference type="InterPro" id="IPR016185">
    <property type="entry name" value="PreATP-grasp_dom_sf"/>
</dbReference>
<reference evidence="7 8" key="1">
    <citation type="submission" date="2017-01" db="EMBL/GenBank/DDBJ databases">
        <authorList>
            <person name="Mah S.A."/>
            <person name="Swanson W.J."/>
            <person name="Moy G.W."/>
            <person name="Vacquier V.D."/>
        </authorList>
    </citation>
    <scope>NUCLEOTIDE SEQUENCE [LARGE SCALE GENOMIC DNA]</scope>
    <source>
        <strain evidence="7 8">NIO-1016</strain>
    </source>
</reference>
<dbReference type="InterPro" id="IPR003806">
    <property type="entry name" value="ATP-grasp_PylC-type"/>
</dbReference>
<organism evidence="7 8">
    <name type="scientific">Domibacillus enclensis</name>
    <dbReference type="NCBI Taxonomy" id="1017273"/>
    <lineage>
        <taxon>Bacteria</taxon>
        <taxon>Bacillati</taxon>
        <taxon>Bacillota</taxon>
        <taxon>Bacilli</taxon>
        <taxon>Bacillales</taxon>
        <taxon>Bacillaceae</taxon>
        <taxon>Domibacillus</taxon>
    </lineage>
</organism>
<dbReference type="STRING" id="1017273.SAMN05443094_102256"/>
<evidence type="ECO:0000313" key="8">
    <source>
        <dbReference type="Proteomes" id="UP000186385"/>
    </source>
</evidence>
<proteinExistence type="predicted"/>
<feature type="domain" description="ATP-grasp" evidence="5">
    <location>
        <begin position="108"/>
        <end position="302"/>
    </location>
</feature>
<dbReference type="Gene3D" id="3.30.1490.20">
    <property type="entry name" value="ATP-grasp fold, A domain"/>
    <property type="match status" value="1"/>
</dbReference>
<keyword evidence="3 4" id="KW-0067">ATP-binding</keyword>
<dbReference type="Proteomes" id="UP000215545">
    <property type="component" value="Unassembled WGS sequence"/>
</dbReference>
<dbReference type="PANTHER" id="PTHR43585">
    <property type="entry name" value="FUMIPYRROLE BIOSYNTHESIS PROTEIN C"/>
    <property type="match status" value="1"/>
</dbReference>
<dbReference type="GO" id="GO:0046872">
    <property type="term" value="F:metal ion binding"/>
    <property type="evidence" value="ECO:0007669"/>
    <property type="project" value="InterPro"/>
</dbReference>
<dbReference type="SUPFAM" id="SSF52440">
    <property type="entry name" value="PreATP-grasp domain"/>
    <property type="match status" value="1"/>
</dbReference>
<dbReference type="EMBL" id="MWSK01000002">
    <property type="protein sequence ID" value="OXS79171.1"/>
    <property type="molecule type" value="Genomic_DNA"/>
</dbReference>
<evidence type="ECO:0000259" key="5">
    <source>
        <dbReference type="PROSITE" id="PS50975"/>
    </source>
</evidence>
<evidence type="ECO:0000256" key="3">
    <source>
        <dbReference type="ARBA" id="ARBA00022840"/>
    </source>
</evidence>
<accession>A0A1N6RYW2</accession>
<dbReference type="AlphaFoldDB" id="A0A1N6RYW2"/>
<dbReference type="EMBL" id="FTLX01000002">
    <property type="protein sequence ID" value="SIQ33922.1"/>
    <property type="molecule type" value="Genomic_DNA"/>
</dbReference>
<evidence type="ECO:0000313" key="6">
    <source>
        <dbReference type="EMBL" id="OXS79171.1"/>
    </source>
</evidence>
<evidence type="ECO:0000256" key="1">
    <source>
        <dbReference type="ARBA" id="ARBA00022598"/>
    </source>
</evidence>
<evidence type="ECO:0000256" key="4">
    <source>
        <dbReference type="PROSITE-ProRule" id="PRU00409"/>
    </source>
</evidence>
<dbReference type="InterPro" id="IPR013815">
    <property type="entry name" value="ATP_grasp_subdomain_1"/>
</dbReference>
<reference evidence="9" key="2">
    <citation type="submission" date="2017-03" db="EMBL/GenBank/DDBJ databases">
        <title>Bacillus sp. V-88(T) DSM27956, whole genome shotgun sequencing project.</title>
        <authorList>
            <person name="Dastager S.G."/>
            <person name="Neurgaonkar P.S."/>
            <person name="Dharne M.S."/>
        </authorList>
    </citation>
    <scope>NUCLEOTIDE SEQUENCE [LARGE SCALE GENOMIC DNA]</scope>
    <source>
        <strain evidence="9">DSM 25145</strain>
    </source>
</reference>
<keyword evidence="1" id="KW-0436">Ligase</keyword>
<dbReference type="OrthoDB" id="9803907at2"/>
<keyword evidence="9" id="KW-1185">Reference proteome</keyword>
<dbReference type="InterPro" id="IPR040570">
    <property type="entry name" value="LAL_C2"/>
</dbReference>
<reference evidence="6" key="3">
    <citation type="submission" date="2017-03" db="EMBL/GenBank/DDBJ databases">
        <authorList>
            <person name="Dastager S.G."/>
            <person name="Neurgaonkar P.S."/>
            <person name="Dharne M.S."/>
        </authorList>
    </citation>
    <scope>NUCLEOTIDE SEQUENCE</scope>
    <source>
        <strain evidence="6">DSM 25145</strain>
    </source>
</reference>
<evidence type="ECO:0000313" key="7">
    <source>
        <dbReference type="EMBL" id="SIQ33922.1"/>
    </source>
</evidence>
<dbReference type="Pfam" id="PF18603">
    <property type="entry name" value="LAL_C2"/>
    <property type="match status" value="1"/>
</dbReference>
<evidence type="ECO:0000313" key="9">
    <source>
        <dbReference type="Proteomes" id="UP000215545"/>
    </source>
</evidence>
<dbReference type="RefSeq" id="WP_045850733.1">
    <property type="nucleotide sequence ID" value="NZ_FTLX01000002.1"/>
</dbReference>
<keyword evidence="2 4" id="KW-0547">Nucleotide-binding</keyword>
<sequence length="412" mass="44832">MKKNFMVLGGGAGQLAGIIKAKELGMNVVVVDRDPACVGALYADFFEQVDTVDFAAVEQVARHYNVVGSMTMSNDVAVPTSCYVNEKLGLPMQGKGLTELMTDKYQMRKRYAAHHVSSPGFYEVTKETSLTALATRLWGDGPCAYIVKPSDGSGSRGITKITASRQLREAVLKALDSSRSGRVIVEAFIEGLEVGAVGFCVNGRMEYCFVHNDKVTNMIPVGHSFPSFLTDEQVAIIQTETAKAFKSLGLDNGPSNIDFIIDEKGVPYLIEIGARIPATRVPELVEAYAGIDLVKLTVQLAAGEAVVCPKPDWKQPVAAEMLNFSEDCIVDHIESYEDLIQAYAPVDFDLHIQPGEKISKLTSGRNHYGHVTITGADAREAEVKCEAFLTELKKRIVFEELTVKDGADVPLC</sequence>
<dbReference type="Proteomes" id="UP000186385">
    <property type="component" value="Unassembled WGS sequence"/>
</dbReference>
<dbReference type="InterPro" id="IPR011761">
    <property type="entry name" value="ATP-grasp"/>
</dbReference>
<dbReference type="SUPFAM" id="SSF56059">
    <property type="entry name" value="Glutathione synthetase ATP-binding domain-like"/>
    <property type="match status" value="1"/>
</dbReference>
<dbReference type="Gene3D" id="3.40.50.20">
    <property type="match status" value="1"/>
</dbReference>
<evidence type="ECO:0000256" key="2">
    <source>
        <dbReference type="ARBA" id="ARBA00022741"/>
    </source>
</evidence>